<evidence type="ECO:0000313" key="2">
    <source>
        <dbReference type="EMBL" id="GAB61462.1"/>
    </source>
</evidence>
<dbReference type="Proteomes" id="UP000002985">
    <property type="component" value="Unassembled WGS sequence"/>
</dbReference>
<proteinExistence type="predicted"/>
<evidence type="ECO:0000256" key="1">
    <source>
        <dbReference type="SAM" id="MobiDB-lite"/>
    </source>
</evidence>
<reference evidence="2 3" key="1">
    <citation type="journal article" date="2012" name="FEBS Lett.">
        <title>Anammox organism KSU-1 expresses a NirK-type copper-containing nitrite reductase instead of a NirS-type with cytochrome cd1.</title>
        <authorList>
            <person name="Hira D."/>
            <person name="Toh H."/>
            <person name="Migita C.T."/>
            <person name="Okubo H."/>
            <person name="Nishiyama T."/>
            <person name="Hattori M."/>
            <person name="Furukawa K."/>
            <person name="Fujii T."/>
        </authorList>
    </citation>
    <scope>NUCLEOTIDE SEQUENCE [LARGE SCALE GENOMIC DNA]</scope>
</reference>
<accession>I3IIB7</accession>
<dbReference type="AlphaFoldDB" id="I3IIB7"/>
<feature type="compositionally biased region" description="Basic and acidic residues" evidence="1">
    <location>
        <begin position="288"/>
        <end position="302"/>
    </location>
</feature>
<dbReference type="EMBL" id="BAFH01000002">
    <property type="protein sequence ID" value="GAB61462.1"/>
    <property type="molecule type" value="Genomic_DNA"/>
</dbReference>
<gene>
    <name evidence="2" type="ORF">KSU1_B0605</name>
</gene>
<feature type="compositionally biased region" description="Polar residues" evidence="1">
    <location>
        <begin position="273"/>
        <end position="283"/>
    </location>
</feature>
<name>I3IIB7_9BACT</name>
<keyword evidence="3" id="KW-1185">Reference proteome</keyword>
<sequence length="302" mass="33810">MAYPPASPILKLLNGFGQALVNTDLNDIEFRYSMVLDPKGGLDNLSHFNLEAGNYVIIRCDRKENQESNIPWDELALDENEGIVCWKTKFDDIKVIDEEGNIKKEKKNRPYIDNTYLIVEINKNVSSVHIDLSQTSYDTLLTALKSKDKEKAANLTSMSKAVGEVIIPRAQTINFNTGKELLYDIKKNKTSITSQSHAEKLLQMLQKSLNGQGELREMINNDVATAPLLSSEQVDYLLSELESIAGQRLTRVEVADSSKKDILLQKILGNTTLAGNSEGTTPKSIEPANKREIRQKVKDVDK</sequence>
<comment type="caution">
    <text evidence="2">The sequence shown here is derived from an EMBL/GenBank/DDBJ whole genome shotgun (WGS) entry which is preliminary data.</text>
</comment>
<feature type="region of interest" description="Disordered" evidence="1">
    <location>
        <begin position="273"/>
        <end position="302"/>
    </location>
</feature>
<protein>
    <submittedName>
        <fullName evidence="2">Uncharacterized protein</fullName>
    </submittedName>
</protein>
<organism evidence="2 3">
    <name type="scientific">Candidatus Jettenia caeni</name>
    <dbReference type="NCBI Taxonomy" id="247490"/>
    <lineage>
        <taxon>Bacteria</taxon>
        <taxon>Pseudomonadati</taxon>
        <taxon>Planctomycetota</taxon>
        <taxon>Candidatus Brocadiia</taxon>
        <taxon>Candidatus Brocadiales</taxon>
        <taxon>Candidatus Brocadiaceae</taxon>
        <taxon>Candidatus Jettenia</taxon>
    </lineage>
</organism>
<evidence type="ECO:0000313" key="3">
    <source>
        <dbReference type="Proteomes" id="UP000002985"/>
    </source>
</evidence>